<dbReference type="PRINTS" id="PR00741">
    <property type="entry name" value="GLHYDRLASE29"/>
</dbReference>
<feature type="signal peptide" evidence="8">
    <location>
        <begin position="1"/>
        <end position="19"/>
    </location>
</feature>
<protein>
    <recommendedName>
        <fullName evidence="3">alpha-L-fucosidase</fullName>
        <ecNumber evidence="3">3.2.1.51</ecNumber>
    </recommendedName>
</protein>
<keyword evidence="5" id="KW-0378">Hydrolase</keyword>
<dbReference type="GO" id="GO:0005764">
    <property type="term" value="C:lysosome"/>
    <property type="evidence" value="ECO:0007669"/>
    <property type="project" value="TreeGrafter"/>
</dbReference>
<comment type="function">
    <text evidence="1">Alpha-L-fucosidase is responsible for hydrolyzing the alpha-1,6-linked fucose joined to the reducing-end N-acetylglucosamine of the carbohydrate moieties of glycoproteins.</text>
</comment>
<feature type="domain" description="Glycoside hydrolase family 29 N-terminal" evidence="9">
    <location>
        <begin position="25"/>
        <end position="348"/>
    </location>
</feature>
<evidence type="ECO:0000256" key="2">
    <source>
        <dbReference type="ARBA" id="ARBA00007951"/>
    </source>
</evidence>
<evidence type="ECO:0000256" key="3">
    <source>
        <dbReference type="ARBA" id="ARBA00012662"/>
    </source>
</evidence>
<dbReference type="InterPro" id="IPR017853">
    <property type="entry name" value="GH"/>
</dbReference>
<reference evidence="10 11" key="1">
    <citation type="submission" date="2018-12" db="EMBL/GenBank/DDBJ databases">
        <title>Flammeovirga pectinis sp. nov., isolated from the gut of the Korean scallop, Patinopecten yessoensis.</title>
        <authorList>
            <person name="Bae J.-W."/>
            <person name="Jeong Y.-S."/>
            <person name="Kang W."/>
        </authorList>
    </citation>
    <scope>NUCLEOTIDE SEQUENCE [LARGE SCALE GENOMIC DNA]</scope>
    <source>
        <strain evidence="10 11">L12M1</strain>
    </source>
</reference>
<dbReference type="OrthoDB" id="107551at2"/>
<dbReference type="InterPro" id="IPR000933">
    <property type="entry name" value="Glyco_hydro_29"/>
</dbReference>
<dbReference type="KEGG" id="fll:EI427_17650"/>
<dbReference type="RefSeq" id="WP_126617226.1">
    <property type="nucleotide sequence ID" value="NZ_CP034562.1"/>
</dbReference>
<keyword evidence="6" id="KW-0326">Glycosidase</keyword>
<organism evidence="10 11">
    <name type="scientific">Flammeovirga pectinis</name>
    <dbReference type="NCBI Taxonomy" id="2494373"/>
    <lineage>
        <taxon>Bacteria</taxon>
        <taxon>Pseudomonadati</taxon>
        <taxon>Bacteroidota</taxon>
        <taxon>Cytophagia</taxon>
        <taxon>Cytophagales</taxon>
        <taxon>Flammeovirgaceae</taxon>
        <taxon>Flammeovirga</taxon>
    </lineage>
</organism>
<dbReference type="EC" id="3.2.1.51" evidence="3"/>
<dbReference type="GO" id="GO:0006004">
    <property type="term" value="P:fucose metabolic process"/>
    <property type="evidence" value="ECO:0007669"/>
    <property type="project" value="InterPro"/>
</dbReference>
<name>A0A3Q9FTB3_9BACT</name>
<evidence type="ECO:0000256" key="4">
    <source>
        <dbReference type="ARBA" id="ARBA00022729"/>
    </source>
</evidence>
<evidence type="ECO:0000256" key="7">
    <source>
        <dbReference type="PIRSR" id="PIRSR001092-1"/>
    </source>
</evidence>
<evidence type="ECO:0000313" key="10">
    <source>
        <dbReference type="EMBL" id="AZQ63982.1"/>
    </source>
</evidence>
<keyword evidence="4 8" id="KW-0732">Signal</keyword>
<dbReference type="InterPro" id="IPR057739">
    <property type="entry name" value="Glyco_hydro_29_N"/>
</dbReference>
<gene>
    <name evidence="10" type="ORF">EI427_17650</name>
</gene>
<dbReference type="EMBL" id="CP034562">
    <property type="protein sequence ID" value="AZQ63982.1"/>
    <property type="molecule type" value="Genomic_DNA"/>
</dbReference>
<sequence>MKSLLIGLTILLFGFNTFGQQLNTETKEKKQERMEWWQDARFGMFIHWGLYALPARHEWVMSNEKMSREKYEKYAEYFNPDLYNPTEWAKMAKNAGMKYVVFTAKHHDGFCMYDSKFTDYKVTNSPIGKDVMRELVDAFRAEGIRIGLYYSLIDWHHQDFTVKDPIHPLRNNKEEIKKDKKRDKTKYQAYLKNQLTEILSNYGQIDVLFTDFSYAQKENGKGKEYWDSENVYKLIRKLQPQIIINDRLDLKEEKGWDFLSPEQFMPKEWVTYKGEKTPWETCQTFSGSWGYHRDEYTWKSPHQTIVMLIETVSKGGNLILNVGPTGRGVIQKEAEDRLAQTGEWMKFHSRSIYNCTAAPEGIETPDNCLLTYNPETNRLYVHVLEWPFKTIYLPGLKDKIEYAQLLNDASELKLKYTKGAWLDDATEGDTGIKIQLPVQKPDVEVPVIEIFLKDKI</sequence>
<dbReference type="SUPFAM" id="SSF51445">
    <property type="entry name" value="(Trans)glycosidases"/>
    <property type="match status" value="1"/>
</dbReference>
<dbReference type="Pfam" id="PF01120">
    <property type="entry name" value="Alpha_L_fucos"/>
    <property type="match status" value="1"/>
</dbReference>
<evidence type="ECO:0000259" key="9">
    <source>
        <dbReference type="Pfam" id="PF01120"/>
    </source>
</evidence>
<evidence type="ECO:0000313" key="11">
    <source>
        <dbReference type="Proteomes" id="UP000267268"/>
    </source>
</evidence>
<dbReference type="PANTHER" id="PTHR10030:SF37">
    <property type="entry name" value="ALPHA-L-FUCOSIDASE-RELATED"/>
    <property type="match status" value="1"/>
</dbReference>
<keyword evidence="11" id="KW-1185">Reference proteome</keyword>
<proteinExistence type="inferred from homology"/>
<dbReference type="PIRSF" id="PIRSF001092">
    <property type="entry name" value="Alpha-L-fucosidase"/>
    <property type="match status" value="1"/>
</dbReference>
<dbReference type="PANTHER" id="PTHR10030">
    <property type="entry name" value="ALPHA-L-FUCOSIDASE"/>
    <property type="match status" value="1"/>
</dbReference>
<comment type="similarity">
    <text evidence="2">Belongs to the glycosyl hydrolase 29 family.</text>
</comment>
<feature type="site" description="May be important for catalysis" evidence="7">
    <location>
        <position position="282"/>
    </location>
</feature>
<dbReference type="AlphaFoldDB" id="A0A3Q9FTB3"/>
<dbReference type="GO" id="GO:0016139">
    <property type="term" value="P:glycoside catabolic process"/>
    <property type="evidence" value="ECO:0007669"/>
    <property type="project" value="TreeGrafter"/>
</dbReference>
<dbReference type="GO" id="GO:0004560">
    <property type="term" value="F:alpha-L-fucosidase activity"/>
    <property type="evidence" value="ECO:0007669"/>
    <property type="project" value="InterPro"/>
</dbReference>
<evidence type="ECO:0000256" key="6">
    <source>
        <dbReference type="ARBA" id="ARBA00023295"/>
    </source>
</evidence>
<feature type="chain" id="PRO_5018571663" description="alpha-L-fucosidase" evidence="8">
    <location>
        <begin position="20"/>
        <end position="456"/>
    </location>
</feature>
<accession>A0A3Q9FTB3</accession>
<dbReference type="Gene3D" id="3.20.20.80">
    <property type="entry name" value="Glycosidases"/>
    <property type="match status" value="1"/>
</dbReference>
<dbReference type="Proteomes" id="UP000267268">
    <property type="component" value="Chromosome 1"/>
</dbReference>
<dbReference type="InterPro" id="IPR016286">
    <property type="entry name" value="FUC_metazoa-typ"/>
</dbReference>
<dbReference type="SMART" id="SM00812">
    <property type="entry name" value="Alpha_L_fucos"/>
    <property type="match status" value="1"/>
</dbReference>
<evidence type="ECO:0000256" key="1">
    <source>
        <dbReference type="ARBA" id="ARBA00004071"/>
    </source>
</evidence>
<evidence type="ECO:0000256" key="5">
    <source>
        <dbReference type="ARBA" id="ARBA00022801"/>
    </source>
</evidence>
<evidence type="ECO:0000256" key="8">
    <source>
        <dbReference type="SAM" id="SignalP"/>
    </source>
</evidence>